<dbReference type="NCBIfam" id="TIGR02937">
    <property type="entry name" value="sigma70-ECF"/>
    <property type="match status" value="1"/>
</dbReference>
<dbReference type="GO" id="GO:0003677">
    <property type="term" value="F:DNA binding"/>
    <property type="evidence" value="ECO:0007669"/>
    <property type="project" value="UniProtKB-KW"/>
</dbReference>
<feature type="domain" description="RNA polymerase sigma-70 region 2" evidence="7">
    <location>
        <begin position="58"/>
        <end position="119"/>
    </location>
</feature>
<feature type="compositionally biased region" description="Polar residues" evidence="5">
    <location>
        <begin position="1"/>
        <end position="16"/>
    </location>
</feature>
<reference evidence="10" key="1">
    <citation type="submission" date="2019-09" db="EMBL/GenBank/DDBJ databases">
        <title>Antimicrobial potential of Antarctic Bacteria.</title>
        <authorList>
            <person name="Benaud N."/>
            <person name="Edwards R.J."/>
            <person name="Ferrari B.C."/>
        </authorList>
    </citation>
    <scope>NUCLEOTIDE SEQUENCE [LARGE SCALE GENOMIC DNA]</scope>
    <source>
        <strain evidence="10">SPB151</strain>
    </source>
</reference>
<keyword evidence="10" id="KW-1185">Reference proteome</keyword>
<dbReference type="PANTHER" id="PTHR30385">
    <property type="entry name" value="SIGMA FACTOR F FLAGELLAR"/>
    <property type="match status" value="1"/>
</dbReference>
<name>A0A7G6WS73_9ACTN</name>
<dbReference type="InterPro" id="IPR007630">
    <property type="entry name" value="RNA_pol_sigma70_r4"/>
</dbReference>
<dbReference type="Gene3D" id="1.20.120.1810">
    <property type="match status" value="1"/>
</dbReference>
<dbReference type="Pfam" id="PF04545">
    <property type="entry name" value="Sigma70_r4"/>
    <property type="match status" value="1"/>
</dbReference>
<dbReference type="InterPro" id="IPR013324">
    <property type="entry name" value="RNA_pol_sigma_r3/r4-like"/>
</dbReference>
<dbReference type="Gene3D" id="1.20.140.160">
    <property type="match status" value="1"/>
</dbReference>
<dbReference type="Pfam" id="PF04539">
    <property type="entry name" value="Sigma70_r3"/>
    <property type="match status" value="1"/>
</dbReference>
<dbReference type="PRINTS" id="PR00046">
    <property type="entry name" value="SIGMA70FCT"/>
</dbReference>
<evidence type="ECO:0000259" key="6">
    <source>
        <dbReference type="Pfam" id="PF04539"/>
    </source>
</evidence>
<protein>
    <submittedName>
        <fullName evidence="9">Sigma-70 family RNA polymerase sigma factor</fullName>
    </submittedName>
</protein>
<dbReference type="GO" id="GO:0016987">
    <property type="term" value="F:sigma factor activity"/>
    <property type="evidence" value="ECO:0007669"/>
    <property type="project" value="UniProtKB-KW"/>
</dbReference>
<dbReference type="RefSeq" id="WP_185445579.1">
    <property type="nucleotide sequence ID" value="NZ_CP043661.1"/>
</dbReference>
<evidence type="ECO:0000256" key="2">
    <source>
        <dbReference type="ARBA" id="ARBA00023082"/>
    </source>
</evidence>
<proteinExistence type="predicted"/>
<evidence type="ECO:0000259" key="8">
    <source>
        <dbReference type="Pfam" id="PF04545"/>
    </source>
</evidence>
<dbReference type="InterPro" id="IPR007627">
    <property type="entry name" value="RNA_pol_sigma70_r2"/>
</dbReference>
<keyword evidence="2" id="KW-0731">Sigma factor</keyword>
<keyword evidence="1" id="KW-0805">Transcription regulation</keyword>
<evidence type="ECO:0000313" key="9">
    <source>
        <dbReference type="EMBL" id="QNE16838.1"/>
    </source>
</evidence>
<dbReference type="InterPro" id="IPR007624">
    <property type="entry name" value="RNA_pol_sigma70_r3"/>
</dbReference>
<keyword evidence="4" id="KW-0804">Transcription</keyword>
<feature type="domain" description="RNA polymerase sigma-70 region 4" evidence="8">
    <location>
        <begin position="215"/>
        <end position="263"/>
    </location>
</feature>
<dbReference type="GO" id="GO:0006352">
    <property type="term" value="P:DNA-templated transcription initiation"/>
    <property type="evidence" value="ECO:0007669"/>
    <property type="project" value="InterPro"/>
</dbReference>
<dbReference type="Pfam" id="PF04542">
    <property type="entry name" value="Sigma70_r2"/>
    <property type="match status" value="1"/>
</dbReference>
<dbReference type="Proteomes" id="UP000515563">
    <property type="component" value="Chromosome"/>
</dbReference>
<dbReference type="SUPFAM" id="SSF88659">
    <property type="entry name" value="Sigma3 and sigma4 domains of RNA polymerase sigma factors"/>
    <property type="match status" value="2"/>
</dbReference>
<dbReference type="KEGG" id="kqi:F1D05_01645"/>
<dbReference type="PANTHER" id="PTHR30385:SF4">
    <property type="entry name" value="RNA POLYMERASE SIGMA-E FACTOR"/>
    <property type="match status" value="1"/>
</dbReference>
<evidence type="ECO:0000256" key="1">
    <source>
        <dbReference type="ARBA" id="ARBA00023015"/>
    </source>
</evidence>
<evidence type="ECO:0000256" key="3">
    <source>
        <dbReference type="ARBA" id="ARBA00023125"/>
    </source>
</evidence>
<accession>A0A7G6WS73</accession>
<organism evidence="9 10">
    <name type="scientific">Kribbella qitaiheensis</name>
    <dbReference type="NCBI Taxonomy" id="1544730"/>
    <lineage>
        <taxon>Bacteria</taxon>
        <taxon>Bacillati</taxon>
        <taxon>Actinomycetota</taxon>
        <taxon>Actinomycetes</taxon>
        <taxon>Propionibacteriales</taxon>
        <taxon>Kribbellaceae</taxon>
        <taxon>Kribbella</taxon>
    </lineage>
</organism>
<feature type="region of interest" description="Disordered" evidence="5">
    <location>
        <begin position="1"/>
        <end position="26"/>
    </location>
</feature>
<evidence type="ECO:0000256" key="4">
    <source>
        <dbReference type="ARBA" id="ARBA00023163"/>
    </source>
</evidence>
<reference evidence="9 10" key="2">
    <citation type="journal article" date="2020" name="Microbiol. Resour. Announc.">
        <title>Antarctic desert soil bacteria exhibit high novel natural product potential, evaluated through long-read genome sequencing and comparative genomics.</title>
        <authorList>
            <person name="Benaud N."/>
            <person name="Edwards R.J."/>
            <person name="Amos T.G."/>
            <person name="D'Agostino P.M."/>
            <person name="Gutierrez-Chavez C."/>
            <person name="Montgomery K."/>
            <person name="Nicetic I."/>
            <person name="Ferrari B.C."/>
        </authorList>
    </citation>
    <scope>NUCLEOTIDE SEQUENCE [LARGE SCALE GENOMIC DNA]</scope>
    <source>
        <strain evidence="9 10">SPB151</strain>
    </source>
</reference>
<dbReference type="InterPro" id="IPR000943">
    <property type="entry name" value="RNA_pol_sigma70"/>
</dbReference>
<sequence>MLSGNTPTSVPTQCSTPEERAEREAATRALLERRARSSDEAERQELLEDVIELNIEIARGIAHRFRGRGAEADDLDQVAFLGLVKAAQRYRLEEDTPFIGFAIPTIRGEVKRYFRDCAWTVRIPRRLQEVQGMILTKLPELQQRLNREPTREELAAYLAVELEDVEQALAATGCFKVLSLDRPAEERSLSLADVVPAEEDWTVGQLEAVDMLQPVLADLGPRERRILELRFVEGWIQADIGKEIGVSQMQVSRLLSQILNDLRAKLTPAPAAA</sequence>
<feature type="domain" description="RNA polymerase sigma-70 region 3" evidence="6">
    <location>
        <begin position="140"/>
        <end position="187"/>
    </location>
</feature>
<evidence type="ECO:0000256" key="5">
    <source>
        <dbReference type="SAM" id="MobiDB-lite"/>
    </source>
</evidence>
<keyword evidence="3" id="KW-0238">DNA-binding</keyword>
<dbReference type="EMBL" id="CP043661">
    <property type="protein sequence ID" value="QNE16838.1"/>
    <property type="molecule type" value="Genomic_DNA"/>
</dbReference>
<dbReference type="InterPro" id="IPR014284">
    <property type="entry name" value="RNA_pol_sigma-70_dom"/>
</dbReference>
<dbReference type="InterPro" id="IPR013325">
    <property type="entry name" value="RNA_pol_sigma_r2"/>
</dbReference>
<dbReference type="SUPFAM" id="SSF88946">
    <property type="entry name" value="Sigma2 domain of RNA polymerase sigma factors"/>
    <property type="match status" value="1"/>
</dbReference>
<evidence type="ECO:0000259" key="7">
    <source>
        <dbReference type="Pfam" id="PF04542"/>
    </source>
</evidence>
<feature type="compositionally biased region" description="Basic and acidic residues" evidence="5">
    <location>
        <begin position="17"/>
        <end position="26"/>
    </location>
</feature>
<dbReference type="CDD" id="cd06171">
    <property type="entry name" value="Sigma70_r4"/>
    <property type="match status" value="1"/>
</dbReference>
<evidence type="ECO:0000313" key="10">
    <source>
        <dbReference type="Proteomes" id="UP000515563"/>
    </source>
</evidence>
<gene>
    <name evidence="9" type="ORF">F1D05_01645</name>
</gene>
<dbReference type="AlphaFoldDB" id="A0A7G6WS73"/>